<evidence type="ECO:0000256" key="4">
    <source>
        <dbReference type="SAM" id="MobiDB-lite"/>
    </source>
</evidence>
<evidence type="ECO:0000313" key="7">
    <source>
        <dbReference type="Proteomes" id="UP000289738"/>
    </source>
</evidence>
<evidence type="ECO:0000256" key="1">
    <source>
        <dbReference type="ARBA" id="ARBA00022723"/>
    </source>
</evidence>
<dbReference type="InterPro" id="IPR003656">
    <property type="entry name" value="Znf_BED"/>
</dbReference>
<dbReference type="AlphaFoldDB" id="A0A445ATM1"/>
<feature type="region of interest" description="Disordered" evidence="4">
    <location>
        <begin position="41"/>
        <end position="63"/>
    </location>
</feature>
<keyword evidence="7" id="KW-1185">Reference proteome</keyword>
<dbReference type="GO" id="GO:0008270">
    <property type="term" value="F:zinc ion binding"/>
    <property type="evidence" value="ECO:0007669"/>
    <property type="project" value="UniProtKB-KW"/>
</dbReference>
<evidence type="ECO:0000313" key="6">
    <source>
        <dbReference type="EMBL" id="RYR29772.1"/>
    </source>
</evidence>
<reference evidence="6 7" key="1">
    <citation type="submission" date="2019-01" db="EMBL/GenBank/DDBJ databases">
        <title>Sequencing of cultivated peanut Arachis hypogaea provides insights into genome evolution and oil improvement.</title>
        <authorList>
            <person name="Chen X."/>
        </authorList>
    </citation>
    <scope>NUCLEOTIDE SEQUENCE [LARGE SCALE GENOMIC DNA]</scope>
    <source>
        <strain evidence="7">cv. Fuhuasheng</strain>
        <tissue evidence="6">Leaves</tissue>
    </source>
</reference>
<keyword evidence="2" id="KW-0863">Zinc-finger</keyword>
<comment type="caution">
    <text evidence="6">The sequence shown here is derived from an EMBL/GenBank/DDBJ whole genome shotgun (WGS) entry which is preliminary data.</text>
</comment>
<dbReference type="EMBL" id="SDMP01000011">
    <property type="protein sequence ID" value="RYR29772.1"/>
    <property type="molecule type" value="Genomic_DNA"/>
</dbReference>
<proteinExistence type="predicted"/>
<sequence>MTAGMSASTQPSFLPSENAIEKKAKCKYCGCLIQYGSGTSSMGGHLRRCKQNPNNDSNKRIKTTTTPTIDKRDWEYADSIVPFLQVFSDATIRISGTLYVTSDIYMKEVFVIGRFIRHSCDSVDFSTMSMVARMRVKYEKY</sequence>
<keyword evidence="3" id="KW-0862">Zinc</keyword>
<gene>
    <name evidence="6" type="ORF">Ahy_B01g054283</name>
</gene>
<dbReference type="InterPro" id="IPR036236">
    <property type="entry name" value="Znf_C2H2_sf"/>
</dbReference>
<protein>
    <recommendedName>
        <fullName evidence="5">BED-type domain-containing protein</fullName>
    </recommendedName>
</protein>
<dbReference type="Proteomes" id="UP000289738">
    <property type="component" value="Chromosome B01"/>
</dbReference>
<name>A0A445ATM1_ARAHY</name>
<evidence type="ECO:0000256" key="2">
    <source>
        <dbReference type="ARBA" id="ARBA00022771"/>
    </source>
</evidence>
<organism evidence="6 7">
    <name type="scientific">Arachis hypogaea</name>
    <name type="common">Peanut</name>
    <dbReference type="NCBI Taxonomy" id="3818"/>
    <lineage>
        <taxon>Eukaryota</taxon>
        <taxon>Viridiplantae</taxon>
        <taxon>Streptophyta</taxon>
        <taxon>Embryophyta</taxon>
        <taxon>Tracheophyta</taxon>
        <taxon>Spermatophyta</taxon>
        <taxon>Magnoliopsida</taxon>
        <taxon>eudicotyledons</taxon>
        <taxon>Gunneridae</taxon>
        <taxon>Pentapetalae</taxon>
        <taxon>rosids</taxon>
        <taxon>fabids</taxon>
        <taxon>Fabales</taxon>
        <taxon>Fabaceae</taxon>
        <taxon>Papilionoideae</taxon>
        <taxon>50 kb inversion clade</taxon>
        <taxon>dalbergioids sensu lato</taxon>
        <taxon>Dalbergieae</taxon>
        <taxon>Pterocarpus clade</taxon>
        <taxon>Arachis</taxon>
    </lineage>
</organism>
<evidence type="ECO:0000256" key="3">
    <source>
        <dbReference type="ARBA" id="ARBA00022833"/>
    </source>
</evidence>
<evidence type="ECO:0000259" key="5">
    <source>
        <dbReference type="Pfam" id="PF02892"/>
    </source>
</evidence>
<dbReference type="GO" id="GO:0003677">
    <property type="term" value="F:DNA binding"/>
    <property type="evidence" value="ECO:0007669"/>
    <property type="project" value="InterPro"/>
</dbReference>
<accession>A0A445ATM1</accession>
<dbReference type="SUPFAM" id="SSF57667">
    <property type="entry name" value="beta-beta-alpha zinc fingers"/>
    <property type="match status" value="1"/>
</dbReference>
<feature type="domain" description="BED-type" evidence="5">
    <location>
        <begin position="19"/>
        <end position="49"/>
    </location>
</feature>
<keyword evidence="1" id="KW-0479">Metal-binding</keyword>
<dbReference type="Pfam" id="PF02892">
    <property type="entry name" value="zf-BED"/>
    <property type="match status" value="1"/>
</dbReference>